<keyword evidence="5" id="KW-0372">Hormone</keyword>
<evidence type="ECO:0000256" key="8">
    <source>
        <dbReference type="ARBA" id="ARBA00023157"/>
    </source>
</evidence>
<dbReference type="CDD" id="cd00095">
    <property type="entry name" value="IFab"/>
    <property type="match status" value="1"/>
</dbReference>
<dbReference type="GO" id="GO:0051607">
    <property type="term" value="P:defense response to virus"/>
    <property type="evidence" value="ECO:0007669"/>
    <property type="project" value="UniProtKB-KW"/>
</dbReference>
<feature type="compositionally biased region" description="Polar residues" evidence="14">
    <location>
        <begin position="241"/>
        <end position="250"/>
    </location>
</feature>
<dbReference type="GO" id="GO:0005179">
    <property type="term" value="F:hormone activity"/>
    <property type="evidence" value="ECO:0007669"/>
    <property type="project" value="UniProtKB-KW"/>
</dbReference>
<feature type="region of interest" description="Disordered" evidence="14">
    <location>
        <begin position="241"/>
        <end position="266"/>
    </location>
</feature>
<keyword evidence="8" id="KW-1015">Disulfide bond</keyword>
<dbReference type="GO" id="GO:0005126">
    <property type="term" value="F:cytokine receptor binding"/>
    <property type="evidence" value="ECO:0007669"/>
    <property type="project" value="InterPro"/>
</dbReference>
<dbReference type="PROSITE" id="PS00252">
    <property type="entry name" value="INTERFERON_A_B_D"/>
    <property type="match status" value="1"/>
</dbReference>
<keyword evidence="16" id="KW-1185">Reference proteome</keyword>
<dbReference type="GO" id="GO:0005615">
    <property type="term" value="C:extracellular space"/>
    <property type="evidence" value="ECO:0007669"/>
    <property type="project" value="UniProtKB-KW"/>
</dbReference>
<comment type="caution">
    <text evidence="15">The sequence shown here is derived from an EMBL/GenBank/DDBJ whole genome shotgun (WGS) entry which is preliminary data.</text>
</comment>
<evidence type="ECO:0000256" key="5">
    <source>
        <dbReference type="ARBA" id="ARBA00022702"/>
    </source>
</evidence>
<evidence type="ECO:0000256" key="11">
    <source>
        <dbReference type="ARBA" id="ARBA00032691"/>
    </source>
</evidence>
<dbReference type="PRINTS" id="PR00266">
    <property type="entry name" value="INTERFERONAB"/>
</dbReference>
<evidence type="ECO:0000256" key="4">
    <source>
        <dbReference type="ARBA" id="ARBA00022525"/>
    </source>
</evidence>
<protein>
    <recommendedName>
        <fullName evidence="11">Antiluteolysin</fullName>
    </recommendedName>
    <alternativeName>
        <fullName evidence="12">Trophoblast antiluteolytic protein</fullName>
    </alternativeName>
    <alternativeName>
        <fullName evidence="9">Trophoblast protein 1</fullName>
    </alternativeName>
    <alternativeName>
        <fullName evidence="10">Trophoblastin</fullName>
    </alternativeName>
</protein>
<proteinExistence type="inferred from homology"/>
<dbReference type="GO" id="GO:0007565">
    <property type="term" value="P:female pregnancy"/>
    <property type="evidence" value="ECO:0007669"/>
    <property type="project" value="UniProtKB-KW"/>
</dbReference>
<comment type="subcellular location">
    <subcellularLocation>
        <location evidence="1">Secreted</location>
    </subcellularLocation>
</comment>
<comment type="similarity">
    <text evidence="2">Belongs to the alpha/beta interferon family. IFN-alphaII subfamily.</text>
</comment>
<dbReference type="PANTHER" id="PTHR11691:SF37">
    <property type="entry name" value="INTERFERON OMEGA-1"/>
    <property type="match status" value="1"/>
</dbReference>
<evidence type="ECO:0000256" key="14">
    <source>
        <dbReference type="SAM" id="MobiDB-lite"/>
    </source>
</evidence>
<dbReference type="Gene3D" id="1.20.1250.10">
    <property type="match status" value="2"/>
</dbReference>
<reference evidence="15" key="1">
    <citation type="submission" date="2022-03" db="EMBL/GenBank/DDBJ databases">
        <title>Genomic analyses of argali, domestic sheep and their hybrids provide insights into chromosomal evolution, heterosis and genetic basis of agronomic traits.</title>
        <authorList>
            <person name="Li M."/>
        </authorList>
    </citation>
    <scope>NUCLEOTIDE SEQUENCE</scope>
    <source>
        <strain evidence="15">CAU-MHL-2022a</strain>
        <tissue evidence="15">Skin</tissue>
    </source>
</reference>
<dbReference type="PANTHER" id="PTHR11691">
    <property type="entry name" value="TYPE I INTERFERON"/>
    <property type="match status" value="1"/>
</dbReference>
<evidence type="ECO:0000256" key="13">
    <source>
        <dbReference type="RuleBase" id="RU000436"/>
    </source>
</evidence>
<evidence type="ECO:0000256" key="1">
    <source>
        <dbReference type="ARBA" id="ARBA00004613"/>
    </source>
</evidence>
<dbReference type="SMART" id="SM00076">
    <property type="entry name" value="IFabd"/>
    <property type="match status" value="2"/>
</dbReference>
<keyword evidence="4" id="KW-0964">Secreted</keyword>
<evidence type="ECO:0000256" key="3">
    <source>
        <dbReference type="ARBA" id="ARBA00022514"/>
    </source>
</evidence>
<evidence type="ECO:0000256" key="10">
    <source>
        <dbReference type="ARBA" id="ARBA00031375"/>
    </source>
</evidence>
<dbReference type="GO" id="GO:0005125">
    <property type="term" value="F:cytokine activity"/>
    <property type="evidence" value="ECO:0007669"/>
    <property type="project" value="UniProtKB-KW"/>
</dbReference>
<keyword evidence="3 13" id="KW-0202">Cytokine</keyword>
<sequence length="493" mass="55319">MGNLAATTGRPDERTVLGTPWRYLLSAGERAEDPCFRSPTRPWVCPAVRERCLRTFVPLYHPLRAFYDPSGVETKYTPSENFTQNYQNILLRIQSNILFAAQLKELRYHMVCPPLDSTAGATTSLQQQGYKDRKDFAFPQEAPGGSQLQKAQAISVLHEVTQHTFQLFSTESSAAAWDQSLLDKLCAALDQQLTDLQACLRQEEELRGAPLLKEDSSLTEAAPWLKALTTWEIDGTDLSESCSGISQQGPYGSRRKINNKRSRLDSYSPGDSLHLFYSHPESMASENLPQDSTRRRLSQPSSSRIFPMAFVLSLLMALVLVSYGPGGSLGCDLSQNHVLVGRKNLRLLGQMRRLSPRFCLQDRKDFAFPQEMVEGGQLQEAQAISVLHEMLQQSFNLFHTERSSAAWDTTLLEQLCTGLHQQLDDLDACLGQVTGEEDSALGRTGPTLAVKSYFQGIHIYLQEKGYSDCAWEIARLEILRSFSSLTNLQERLR</sequence>
<gene>
    <name evidence="15" type="ORF">MG293_007443</name>
</gene>
<accession>A0AAD4YBS4</accession>
<dbReference type="Proteomes" id="UP001214576">
    <property type="component" value="Unassembled WGS sequence"/>
</dbReference>
<keyword evidence="6" id="KW-0635">Pregnancy</keyword>
<evidence type="ECO:0000313" key="15">
    <source>
        <dbReference type="EMBL" id="KAI4542064.1"/>
    </source>
</evidence>
<evidence type="ECO:0000256" key="6">
    <source>
        <dbReference type="ARBA" id="ARBA00022720"/>
    </source>
</evidence>
<evidence type="ECO:0000313" key="16">
    <source>
        <dbReference type="Proteomes" id="UP001214576"/>
    </source>
</evidence>
<evidence type="ECO:0000256" key="2">
    <source>
        <dbReference type="ARBA" id="ARBA00006593"/>
    </source>
</evidence>
<dbReference type="AlphaFoldDB" id="A0AAD4YBS4"/>
<dbReference type="InterPro" id="IPR009079">
    <property type="entry name" value="4_helix_cytokine-like_core"/>
</dbReference>
<evidence type="ECO:0000256" key="9">
    <source>
        <dbReference type="ARBA" id="ARBA00030373"/>
    </source>
</evidence>
<evidence type="ECO:0000256" key="7">
    <source>
        <dbReference type="ARBA" id="ARBA00023118"/>
    </source>
</evidence>
<dbReference type="EMBL" id="JAKZEL010000007">
    <property type="protein sequence ID" value="KAI4542064.1"/>
    <property type="molecule type" value="Genomic_DNA"/>
</dbReference>
<evidence type="ECO:0000256" key="12">
    <source>
        <dbReference type="ARBA" id="ARBA00033104"/>
    </source>
</evidence>
<name>A0AAD4YBS4_OVIAM</name>
<organism evidence="15 16">
    <name type="scientific">Ovis ammon polii</name>
    <dbReference type="NCBI Taxonomy" id="230172"/>
    <lineage>
        <taxon>Eukaryota</taxon>
        <taxon>Metazoa</taxon>
        <taxon>Chordata</taxon>
        <taxon>Craniata</taxon>
        <taxon>Vertebrata</taxon>
        <taxon>Euteleostomi</taxon>
        <taxon>Mammalia</taxon>
        <taxon>Eutheria</taxon>
        <taxon>Laurasiatheria</taxon>
        <taxon>Artiodactyla</taxon>
        <taxon>Ruminantia</taxon>
        <taxon>Pecora</taxon>
        <taxon>Bovidae</taxon>
        <taxon>Caprinae</taxon>
        <taxon>Ovis</taxon>
    </lineage>
</organism>
<keyword evidence="7 13" id="KW-0051">Antiviral defense</keyword>
<dbReference type="SUPFAM" id="SSF47266">
    <property type="entry name" value="4-helical cytokines"/>
    <property type="match status" value="2"/>
</dbReference>
<dbReference type="FunFam" id="1.20.1250.10:FF:000001">
    <property type="entry name" value="Interferon alpha"/>
    <property type="match status" value="1"/>
</dbReference>
<dbReference type="Pfam" id="PF00143">
    <property type="entry name" value="Interferon"/>
    <property type="match status" value="2"/>
</dbReference>
<dbReference type="InterPro" id="IPR000471">
    <property type="entry name" value="Interferon_alpha/beta/delta"/>
</dbReference>